<evidence type="ECO:0000313" key="3">
    <source>
        <dbReference type="EMBL" id="CAH1731224.1"/>
    </source>
</evidence>
<evidence type="ECO:0000259" key="2">
    <source>
        <dbReference type="Pfam" id="PF14846"/>
    </source>
</evidence>
<keyword evidence="4" id="KW-1185">Reference proteome</keyword>
<organism evidence="3 4">
    <name type="scientific">Aphis gossypii</name>
    <name type="common">Cotton aphid</name>
    <dbReference type="NCBI Taxonomy" id="80765"/>
    <lineage>
        <taxon>Eukaryota</taxon>
        <taxon>Metazoa</taxon>
        <taxon>Ecdysozoa</taxon>
        <taxon>Arthropoda</taxon>
        <taxon>Hexapoda</taxon>
        <taxon>Insecta</taxon>
        <taxon>Pterygota</taxon>
        <taxon>Neoptera</taxon>
        <taxon>Paraneoptera</taxon>
        <taxon>Hemiptera</taxon>
        <taxon>Sternorrhyncha</taxon>
        <taxon>Aphidomorpha</taxon>
        <taxon>Aphidoidea</taxon>
        <taxon>Aphididae</taxon>
        <taxon>Aphidini</taxon>
        <taxon>Aphis</taxon>
        <taxon>Aphis</taxon>
    </lineage>
</organism>
<dbReference type="EMBL" id="OU899036">
    <property type="protein sequence ID" value="CAH1731224.1"/>
    <property type="molecule type" value="Genomic_DNA"/>
</dbReference>
<evidence type="ECO:0000313" key="4">
    <source>
        <dbReference type="Proteomes" id="UP001154329"/>
    </source>
</evidence>
<dbReference type="AlphaFoldDB" id="A0A9P0J5D9"/>
<accession>A0A9P0J5D9</accession>
<protein>
    <recommendedName>
        <fullName evidence="2">DUF4485 domain-containing protein</fullName>
    </recommendedName>
</protein>
<feature type="region of interest" description="Disordered" evidence="1">
    <location>
        <begin position="1"/>
        <end position="30"/>
    </location>
</feature>
<gene>
    <name evidence="3" type="ORF">APHIGO_LOCUS7979</name>
</gene>
<dbReference type="Proteomes" id="UP001154329">
    <property type="component" value="Chromosome 3"/>
</dbReference>
<proteinExistence type="predicted"/>
<dbReference type="Pfam" id="PF14846">
    <property type="entry name" value="DUF4485"/>
    <property type="match status" value="1"/>
</dbReference>
<feature type="domain" description="DUF4485" evidence="2">
    <location>
        <begin position="76"/>
        <end position="138"/>
    </location>
</feature>
<dbReference type="InterPro" id="IPR027831">
    <property type="entry name" value="DUF4485"/>
</dbReference>
<evidence type="ECO:0000256" key="1">
    <source>
        <dbReference type="SAM" id="MobiDB-lite"/>
    </source>
</evidence>
<name>A0A9P0J5D9_APHGO</name>
<dbReference type="OrthoDB" id="6629291at2759"/>
<feature type="compositionally biased region" description="Polar residues" evidence="1">
    <location>
        <begin position="18"/>
        <end position="30"/>
    </location>
</feature>
<sequence length="207" mass="23790">MATPQSNDADTKNKEEQIQATYNENDPRAQSISVHANLSNTDFENASSVRKFLDEDDEPDCPLKNNNELYCCDRETAKTLMYLIDSRDRQKVLTWIRKLDEMNEGDDMLERVHYIRYLVSTLSGTLGLVEPFTSMPPLIVKPLKLILPPVVYADLLKDQPEPCLRKKIYGHKMPNSNSQLLQDKRFYEQQLFPPEGIICYAAAFSVI</sequence>
<reference evidence="3" key="1">
    <citation type="submission" date="2022-02" db="EMBL/GenBank/DDBJ databases">
        <authorList>
            <person name="King R."/>
        </authorList>
    </citation>
    <scope>NUCLEOTIDE SEQUENCE</scope>
</reference>
<reference evidence="3" key="2">
    <citation type="submission" date="2022-10" db="EMBL/GenBank/DDBJ databases">
        <authorList>
            <consortium name="ENA_rothamsted_submissions"/>
            <consortium name="culmorum"/>
            <person name="King R."/>
        </authorList>
    </citation>
    <scope>NUCLEOTIDE SEQUENCE</scope>
</reference>